<keyword evidence="1" id="KW-0472">Membrane</keyword>
<feature type="transmembrane region" description="Helical" evidence="1">
    <location>
        <begin position="27"/>
        <end position="49"/>
    </location>
</feature>
<dbReference type="RefSeq" id="WP_190131852.1">
    <property type="nucleotide sequence ID" value="NZ_BNBD01000011.1"/>
</dbReference>
<keyword evidence="1" id="KW-1133">Transmembrane helix</keyword>
<dbReference type="InterPro" id="IPR025443">
    <property type="entry name" value="DUF4307"/>
</dbReference>
<reference evidence="2" key="1">
    <citation type="journal article" date="2014" name="Int. J. Syst. Evol. Microbiol.">
        <title>Complete genome sequence of Corynebacterium casei LMG S-19264T (=DSM 44701T), isolated from a smear-ripened cheese.</title>
        <authorList>
            <consortium name="US DOE Joint Genome Institute (JGI-PGF)"/>
            <person name="Walter F."/>
            <person name="Albersmeier A."/>
            <person name="Kalinowski J."/>
            <person name="Ruckert C."/>
        </authorList>
    </citation>
    <scope>NUCLEOTIDE SEQUENCE</scope>
    <source>
        <strain evidence="2">JCM 4059</strain>
    </source>
</reference>
<organism evidence="2 3">
    <name type="scientific">Streptomyces mashuensis</name>
    <dbReference type="NCBI Taxonomy" id="33904"/>
    <lineage>
        <taxon>Bacteria</taxon>
        <taxon>Bacillati</taxon>
        <taxon>Actinomycetota</taxon>
        <taxon>Actinomycetes</taxon>
        <taxon>Kitasatosporales</taxon>
        <taxon>Streptomycetaceae</taxon>
        <taxon>Streptomyces</taxon>
    </lineage>
</organism>
<dbReference type="AlphaFoldDB" id="A0A919EF35"/>
<protein>
    <submittedName>
        <fullName evidence="2">Membrane protein</fullName>
    </submittedName>
</protein>
<proteinExistence type="predicted"/>
<evidence type="ECO:0000313" key="3">
    <source>
        <dbReference type="Proteomes" id="UP000638313"/>
    </source>
</evidence>
<gene>
    <name evidence="2" type="ORF">GCM10010218_49120</name>
</gene>
<dbReference type="Proteomes" id="UP000638313">
    <property type="component" value="Unassembled WGS sequence"/>
</dbReference>
<evidence type="ECO:0000256" key="1">
    <source>
        <dbReference type="SAM" id="Phobius"/>
    </source>
</evidence>
<dbReference type="Pfam" id="PF14155">
    <property type="entry name" value="DUF4307"/>
    <property type="match status" value="1"/>
</dbReference>
<name>A0A919EF35_9ACTN</name>
<sequence length="138" mass="14662">MAAEPEAPASGRYGRPADARADRTLKIVGAVLGTALLGFVAWAGVHYITQEDVSAQLLRSRPVSDSEAQAVLEIRKEKDATAVCTVRSLGEDGGEVGRKDVTLDRREAHFTTLVTVRTTSRPVATELKGCRTVPGSGD</sequence>
<keyword evidence="3" id="KW-1185">Reference proteome</keyword>
<comment type="caution">
    <text evidence="2">The sequence shown here is derived from an EMBL/GenBank/DDBJ whole genome shotgun (WGS) entry which is preliminary data.</text>
</comment>
<accession>A0A919EF35</accession>
<dbReference type="EMBL" id="BNBD01000011">
    <property type="protein sequence ID" value="GHF61744.1"/>
    <property type="molecule type" value="Genomic_DNA"/>
</dbReference>
<reference evidence="2" key="2">
    <citation type="submission" date="2020-09" db="EMBL/GenBank/DDBJ databases">
        <authorList>
            <person name="Sun Q."/>
            <person name="Ohkuma M."/>
        </authorList>
    </citation>
    <scope>NUCLEOTIDE SEQUENCE</scope>
    <source>
        <strain evidence="2">JCM 4059</strain>
    </source>
</reference>
<keyword evidence="1" id="KW-0812">Transmembrane</keyword>
<evidence type="ECO:0000313" key="2">
    <source>
        <dbReference type="EMBL" id="GHF61744.1"/>
    </source>
</evidence>